<evidence type="ECO:0000256" key="13">
    <source>
        <dbReference type="ARBA" id="ARBA00023316"/>
    </source>
</evidence>
<evidence type="ECO:0000256" key="1">
    <source>
        <dbReference type="ARBA" id="ARBA00004167"/>
    </source>
</evidence>
<dbReference type="Gene3D" id="3.40.710.10">
    <property type="entry name" value="DD-peptidase/beta-lactamase superfamily"/>
    <property type="match status" value="1"/>
</dbReference>
<comment type="caution">
    <text evidence="16">The sequence shown here is derived from an EMBL/GenBank/DDBJ whole genome shotgun (WGS) entry which is preliminary data.</text>
</comment>
<keyword evidence="6" id="KW-0645">Protease</keyword>
<keyword evidence="12" id="KW-0472">Membrane</keyword>
<keyword evidence="7" id="KW-0812">Transmembrane</keyword>
<proteinExistence type="predicted"/>
<dbReference type="SUPFAM" id="SSF56519">
    <property type="entry name" value="Penicillin binding protein dimerisation domain"/>
    <property type="match status" value="1"/>
</dbReference>
<dbReference type="InterPro" id="IPR005311">
    <property type="entry name" value="PBP_dimer"/>
</dbReference>
<dbReference type="PANTHER" id="PTHR30627:SF2">
    <property type="entry name" value="PEPTIDOGLYCAN D,D-TRANSPEPTIDASE MRDA"/>
    <property type="match status" value="1"/>
</dbReference>
<evidence type="ECO:0000256" key="4">
    <source>
        <dbReference type="ARBA" id="ARBA00022519"/>
    </source>
</evidence>
<evidence type="ECO:0000313" key="17">
    <source>
        <dbReference type="Proteomes" id="UP001597124"/>
    </source>
</evidence>
<evidence type="ECO:0000259" key="15">
    <source>
        <dbReference type="Pfam" id="PF03717"/>
    </source>
</evidence>
<evidence type="ECO:0000256" key="7">
    <source>
        <dbReference type="ARBA" id="ARBA00022692"/>
    </source>
</evidence>
<dbReference type="InterPro" id="IPR050515">
    <property type="entry name" value="Beta-lactam/transpept"/>
</dbReference>
<dbReference type="PANTHER" id="PTHR30627">
    <property type="entry name" value="PEPTIDOGLYCAN D,D-TRANSPEPTIDASE"/>
    <property type="match status" value="1"/>
</dbReference>
<accession>A0ABW3C2L4</accession>
<keyword evidence="17" id="KW-1185">Reference proteome</keyword>
<organism evidence="16 17">
    <name type="scientific">Sphingosinicella xenopeptidilytica</name>
    <dbReference type="NCBI Taxonomy" id="364098"/>
    <lineage>
        <taxon>Bacteria</taxon>
        <taxon>Pseudomonadati</taxon>
        <taxon>Pseudomonadota</taxon>
        <taxon>Alphaproteobacteria</taxon>
        <taxon>Sphingomonadales</taxon>
        <taxon>Sphingosinicellaceae</taxon>
        <taxon>Sphingosinicella</taxon>
    </lineage>
</organism>
<comment type="subcellular location">
    <subcellularLocation>
        <location evidence="2">Cell membrane</location>
    </subcellularLocation>
    <subcellularLocation>
        <location evidence="1">Membrane</location>
        <topology evidence="1">Single-pass membrane protein</topology>
    </subcellularLocation>
</comment>
<dbReference type="InterPro" id="IPR001460">
    <property type="entry name" value="PCN-bd_Tpept"/>
</dbReference>
<dbReference type="EC" id="3.4.16.4" evidence="16"/>
<dbReference type="EMBL" id="JBHTIK010000004">
    <property type="protein sequence ID" value="MFD0848139.1"/>
    <property type="molecule type" value="Genomic_DNA"/>
</dbReference>
<protein>
    <submittedName>
        <fullName evidence="16">Penicillin-binding protein 2</fullName>
        <ecNumber evidence="16">3.4.16.4</ecNumber>
    </submittedName>
</protein>
<evidence type="ECO:0000256" key="5">
    <source>
        <dbReference type="ARBA" id="ARBA00022645"/>
    </source>
</evidence>
<dbReference type="InterPro" id="IPR017790">
    <property type="entry name" value="Penicillin-binding_protein_2"/>
</dbReference>
<sequence>MKLTSEAAREQMFTRRTLFVGAATGGLGLLLAGRMAYLSIFEQEKYKLLAEDNRVSVRLIPPRRGWIVDRNGKPLAVNQPDYRLEMIPEQIADLEQTLADLTRLLRLPPEEVARIRDAAATQPKYLPIQVAAGISWNDFAAINVRLPDYDGVQPVRGFTRYYPDGDSVGHLLGYVGAPTREQYLAADRDPLYLHPAFKLGKDGIEKVLDVPLRGKAGARRVEVNARGRVIRELSTVNDTPGQTVKLTIDRDLQSFAARRLGPESGSVVVLDVWTGDVLTLVSMPAFDPNTFSDGISHKEWNALMSDDHNPLINKTVQGLYPPGSTFKPVTALAALEYGISPDATVHCPGAYYLGSHRFACWRRGGHGTVNLDKSIFQSCNVYYYTRGREIGIERIASMAKRLGLGHDYEGLSLPAQREGLVPTPEWKRRRYDKEWLTGETLNTAIGQGYMLTSPLQLAVMSARIASGRSVVPRLVSGGSTPGTIDIDPEHLARVRYAMGLTVNGPQGTAGRSRLPIPIQMAGKTGTAQVRALTSATRGANFKSIPWKYRDHGHFIAFAPVEEPRYAVSVVVEHGGGGSIAAAPIAKDVMTFLFAPEIAMAALERLEEGWGREAAQRAAVAAAAAAAQAATPPSPTEPIPDA</sequence>
<evidence type="ECO:0000256" key="3">
    <source>
        <dbReference type="ARBA" id="ARBA00022475"/>
    </source>
</evidence>
<dbReference type="RefSeq" id="WP_381488400.1">
    <property type="nucleotide sequence ID" value="NZ_JBHTIK010000004.1"/>
</dbReference>
<dbReference type="Pfam" id="PF00905">
    <property type="entry name" value="Transpeptidase"/>
    <property type="match status" value="1"/>
</dbReference>
<evidence type="ECO:0000256" key="11">
    <source>
        <dbReference type="ARBA" id="ARBA00022989"/>
    </source>
</evidence>
<dbReference type="InterPro" id="IPR036138">
    <property type="entry name" value="PBP_dimer_sf"/>
</dbReference>
<evidence type="ECO:0000256" key="2">
    <source>
        <dbReference type="ARBA" id="ARBA00004236"/>
    </source>
</evidence>
<evidence type="ECO:0000256" key="10">
    <source>
        <dbReference type="ARBA" id="ARBA00022984"/>
    </source>
</evidence>
<dbReference type="Proteomes" id="UP001597124">
    <property type="component" value="Unassembled WGS sequence"/>
</dbReference>
<dbReference type="NCBIfam" id="TIGR03423">
    <property type="entry name" value="pbp2_mrdA"/>
    <property type="match status" value="1"/>
</dbReference>
<keyword evidence="13" id="KW-0961">Cell wall biogenesis/degradation</keyword>
<dbReference type="GO" id="GO:0009002">
    <property type="term" value="F:serine-type D-Ala-D-Ala carboxypeptidase activity"/>
    <property type="evidence" value="ECO:0007669"/>
    <property type="project" value="UniProtKB-EC"/>
</dbReference>
<keyword evidence="9" id="KW-0133">Cell shape</keyword>
<keyword evidence="8 16" id="KW-0378">Hydrolase</keyword>
<keyword evidence="3" id="KW-1003">Cell membrane</keyword>
<keyword evidence="11" id="KW-1133">Transmembrane helix</keyword>
<reference evidence="17" key="1">
    <citation type="journal article" date="2019" name="Int. J. Syst. Evol. Microbiol.">
        <title>The Global Catalogue of Microorganisms (GCM) 10K type strain sequencing project: providing services to taxonomists for standard genome sequencing and annotation.</title>
        <authorList>
            <consortium name="The Broad Institute Genomics Platform"/>
            <consortium name="The Broad Institute Genome Sequencing Center for Infectious Disease"/>
            <person name="Wu L."/>
            <person name="Ma J."/>
        </authorList>
    </citation>
    <scope>NUCLEOTIDE SEQUENCE [LARGE SCALE GENOMIC DNA]</scope>
    <source>
        <strain evidence="17">CCUG 52537</strain>
    </source>
</reference>
<evidence type="ECO:0000259" key="14">
    <source>
        <dbReference type="Pfam" id="PF00905"/>
    </source>
</evidence>
<evidence type="ECO:0000256" key="9">
    <source>
        <dbReference type="ARBA" id="ARBA00022960"/>
    </source>
</evidence>
<feature type="domain" description="Penicillin-binding protein transpeptidase" evidence="14">
    <location>
        <begin position="265"/>
        <end position="589"/>
    </location>
</feature>
<keyword evidence="5 16" id="KW-0121">Carboxypeptidase</keyword>
<dbReference type="SUPFAM" id="SSF56601">
    <property type="entry name" value="beta-lactamase/transpeptidase-like"/>
    <property type="match status" value="1"/>
</dbReference>
<keyword evidence="10" id="KW-0573">Peptidoglycan synthesis</keyword>
<feature type="domain" description="Penicillin-binding protein dimerisation" evidence="15">
    <location>
        <begin position="60"/>
        <end position="233"/>
    </location>
</feature>
<gene>
    <name evidence="16" type="primary">mrdA</name>
    <name evidence="16" type="ORF">ACFQ00_07375</name>
</gene>
<dbReference type="InterPro" id="IPR012338">
    <property type="entry name" value="Beta-lactam/transpept-like"/>
</dbReference>
<name>A0ABW3C2L4_SPHXN</name>
<evidence type="ECO:0000313" key="16">
    <source>
        <dbReference type="EMBL" id="MFD0848139.1"/>
    </source>
</evidence>
<evidence type="ECO:0000256" key="6">
    <source>
        <dbReference type="ARBA" id="ARBA00022670"/>
    </source>
</evidence>
<dbReference type="Pfam" id="PF03717">
    <property type="entry name" value="PBP_dimer"/>
    <property type="match status" value="1"/>
</dbReference>
<evidence type="ECO:0000256" key="12">
    <source>
        <dbReference type="ARBA" id="ARBA00023136"/>
    </source>
</evidence>
<keyword evidence="4" id="KW-0997">Cell inner membrane</keyword>
<dbReference type="Gene3D" id="3.90.1310.10">
    <property type="entry name" value="Penicillin-binding protein 2a (Domain 2)"/>
    <property type="match status" value="1"/>
</dbReference>
<evidence type="ECO:0000256" key="8">
    <source>
        <dbReference type="ARBA" id="ARBA00022801"/>
    </source>
</evidence>